<reference evidence="2 3" key="1">
    <citation type="submission" date="2024-01" db="EMBL/GenBank/DDBJ databases">
        <title>Comparative genomics of Cryptococcus and Kwoniella reveals pathogenesis evolution and contrasting modes of karyotype evolution via chromosome fusion or intercentromeric recombination.</title>
        <authorList>
            <person name="Coelho M.A."/>
            <person name="David-Palma M."/>
            <person name="Shea T."/>
            <person name="Bowers K."/>
            <person name="McGinley-Smith S."/>
            <person name="Mohammad A.W."/>
            <person name="Gnirke A."/>
            <person name="Yurkov A.M."/>
            <person name="Nowrousian M."/>
            <person name="Sun S."/>
            <person name="Cuomo C.A."/>
            <person name="Heitman J."/>
        </authorList>
    </citation>
    <scope>NUCLEOTIDE SEQUENCE [LARGE SCALE GENOMIC DNA]</scope>
    <source>
        <strain evidence="2 3">7685027</strain>
    </source>
</reference>
<gene>
    <name evidence="2" type="ORF">IAS62_005984</name>
</gene>
<feature type="signal peptide" evidence="1">
    <location>
        <begin position="1"/>
        <end position="21"/>
    </location>
</feature>
<accession>A0ABZ2B584</accession>
<keyword evidence="3" id="KW-1185">Reference proteome</keyword>
<protein>
    <recommendedName>
        <fullName evidence="4">Secreted protein</fullName>
    </recommendedName>
</protein>
<evidence type="ECO:0000313" key="3">
    <source>
        <dbReference type="Proteomes" id="UP001432216"/>
    </source>
</evidence>
<dbReference type="EMBL" id="CP143816">
    <property type="protein sequence ID" value="WVO24616.1"/>
    <property type="molecule type" value="Genomic_DNA"/>
</dbReference>
<evidence type="ECO:0008006" key="4">
    <source>
        <dbReference type="Google" id="ProtNLM"/>
    </source>
</evidence>
<organism evidence="2 3">
    <name type="scientific">Cryptococcus decagattii</name>
    <dbReference type="NCBI Taxonomy" id="1859122"/>
    <lineage>
        <taxon>Eukaryota</taxon>
        <taxon>Fungi</taxon>
        <taxon>Dikarya</taxon>
        <taxon>Basidiomycota</taxon>
        <taxon>Agaricomycotina</taxon>
        <taxon>Tremellomycetes</taxon>
        <taxon>Tremellales</taxon>
        <taxon>Cryptococcaceae</taxon>
        <taxon>Cryptococcus</taxon>
        <taxon>Cryptococcus gattii species complex</taxon>
    </lineage>
</organism>
<dbReference type="GeneID" id="89992753"/>
<evidence type="ECO:0000256" key="1">
    <source>
        <dbReference type="SAM" id="SignalP"/>
    </source>
</evidence>
<keyword evidence="1" id="KW-0732">Signal</keyword>
<dbReference type="Proteomes" id="UP001432216">
    <property type="component" value="Chromosome 11"/>
</dbReference>
<name>A0ABZ2B584_9TREE</name>
<evidence type="ECO:0000313" key="2">
    <source>
        <dbReference type="EMBL" id="WVO24616.1"/>
    </source>
</evidence>
<sequence>MEKVSNHASLCLLPPLIPVVAMLCTDPEQHQEQHRLLLGRPFPPGHCLLHPHTAPHLRPHSNYAFFNHTATNPSPFSAVPYLIHPIAQSSPNNCFLYRVFSLAHSCNRNS</sequence>
<proteinExistence type="predicted"/>
<feature type="chain" id="PRO_5047078454" description="Secreted protein" evidence="1">
    <location>
        <begin position="22"/>
        <end position="110"/>
    </location>
</feature>
<dbReference type="RefSeq" id="XP_064723855.1">
    <property type="nucleotide sequence ID" value="XM_064867783.1"/>
</dbReference>